<dbReference type="GeneID" id="5076160"/>
<keyword evidence="2" id="KW-1185">Reference proteome</keyword>
<name>A4KXI0_HVAVE</name>
<dbReference type="EMBL" id="EF133465">
    <property type="protein sequence ID" value="ABO37311.1"/>
    <property type="molecule type" value="Genomic_DNA"/>
</dbReference>
<organism evidence="2">
    <name type="scientific">Heliothis virescens ascovirus 3e</name>
    <name type="common">HvAV-3e</name>
    <dbReference type="NCBI Taxonomy" id="260797"/>
    <lineage>
        <taxon>Viruses</taxon>
        <taxon>Varidnaviria</taxon>
        <taxon>Bamfordvirae</taxon>
        <taxon>Nucleocytoviricota</taxon>
        <taxon>Megaviricetes</taxon>
        <taxon>Pimascovirales</taxon>
        <taxon>Pimascovirales incertae sedis</taxon>
        <taxon>Ascoviridae</taxon>
        <taxon>Ascovirus</taxon>
        <taxon>Ascovirus hvav3a</taxon>
    </lineage>
</organism>
<evidence type="ECO:0000313" key="1">
    <source>
        <dbReference type="EMBL" id="ABO37311.1"/>
    </source>
</evidence>
<evidence type="ECO:0000313" key="2">
    <source>
        <dbReference type="Proteomes" id="UP000001324"/>
    </source>
</evidence>
<reference evidence="1 2" key="1">
    <citation type="journal article" date="2007" name="J. Gen. Virol.">
        <title>Sequence and organization of the Heliothis virescens ascovirus genome.</title>
        <authorList>
            <person name="Asgari S."/>
            <person name="Davis J."/>
            <person name="Wood D."/>
            <person name="Wilson P."/>
            <person name="McGrath A."/>
        </authorList>
    </citation>
    <scope>NUCLEOTIDE SEQUENCE [LARGE SCALE GENOMIC DNA]</scope>
    <source>
        <strain evidence="2">HvAv-3e</strain>
    </source>
</reference>
<dbReference type="OrthoDB" id="22119at10239"/>
<dbReference type="Proteomes" id="UP000001324">
    <property type="component" value="Segment"/>
</dbReference>
<dbReference type="RefSeq" id="YP_001110977.1">
    <property type="nucleotide sequence ID" value="NC_009233.1"/>
</dbReference>
<sequence length="76" mass="8673">MSDDTNFECWGVVLPPDGVALKLKELAAFLGYEDVKKAYKLIPEEWKITYANLCNKMGPSRPHLMTSSELPHNWHP</sequence>
<accession>A4KXI0</accession>
<dbReference type="KEGG" id="vg:5076160"/>
<organismHost>
    <name type="scientific">Noctuidae</name>
    <name type="common">owlet moths</name>
    <dbReference type="NCBI Taxonomy" id="7100"/>
</organismHost>
<proteinExistence type="predicted"/>
<protein>
    <submittedName>
        <fullName evidence="1">Bro16</fullName>
    </submittedName>
</protein>